<gene>
    <name evidence="3" type="ORF">ABVT11_16320</name>
</gene>
<keyword evidence="2" id="KW-0472">Membrane</keyword>
<keyword evidence="4" id="KW-1185">Reference proteome</keyword>
<feature type="coiled-coil region" evidence="1">
    <location>
        <begin position="67"/>
        <end position="122"/>
    </location>
</feature>
<keyword evidence="2" id="KW-1133">Transmembrane helix</keyword>
<name>A0ABV2CU07_9RHOO</name>
<dbReference type="RefSeq" id="WP_345929230.1">
    <property type="nucleotide sequence ID" value="NZ_JBDIVF010000009.1"/>
</dbReference>
<reference evidence="3 4" key="1">
    <citation type="submission" date="2024-07" db="EMBL/GenBank/DDBJ databases">
        <title>Uliginosibacterium paludis KCTC:42655.</title>
        <authorList>
            <person name="Kim M.K."/>
        </authorList>
    </citation>
    <scope>NUCLEOTIDE SEQUENCE [LARGE SCALE GENOMIC DNA]</scope>
    <source>
        <strain evidence="3 4">KCTC 42655</strain>
    </source>
</reference>
<feature type="transmembrane region" description="Helical" evidence="2">
    <location>
        <begin position="28"/>
        <end position="47"/>
    </location>
</feature>
<evidence type="ECO:0000256" key="1">
    <source>
        <dbReference type="SAM" id="Coils"/>
    </source>
</evidence>
<evidence type="ECO:0000313" key="3">
    <source>
        <dbReference type="EMBL" id="MET1491405.1"/>
    </source>
</evidence>
<dbReference type="Proteomes" id="UP001548590">
    <property type="component" value="Unassembled WGS sequence"/>
</dbReference>
<comment type="caution">
    <text evidence="3">The sequence shown here is derived from an EMBL/GenBank/DDBJ whole genome shotgun (WGS) entry which is preliminary data.</text>
</comment>
<evidence type="ECO:0000313" key="4">
    <source>
        <dbReference type="Proteomes" id="UP001548590"/>
    </source>
</evidence>
<keyword evidence="2" id="KW-0812">Transmembrane</keyword>
<evidence type="ECO:0000256" key="2">
    <source>
        <dbReference type="SAM" id="Phobius"/>
    </source>
</evidence>
<organism evidence="3 4">
    <name type="scientific">Uliginosibacterium paludis</name>
    <dbReference type="NCBI Taxonomy" id="1615952"/>
    <lineage>
        <taxon>Bacteria</taxon>
        <taxon>Pseudomonadati</taxon>
        <taxon>Pseudomonadota</taxon>
        <taxon>Betaproteobacteria</taxon>
        <taxon>Rhodocyclales</taxon>
        <taxon>Zoogloeaceae</taxon>
        <taxon>Uliginosibacterium</taxon>
    </lineage>
</organism>
<keyword evidence="1" id="KW-0175">Coiled coil</keyword>
<accession>A0ABV2CU07</accession>
<dbReference type="EMBL" id="JBEWLZ010000011">
    <property type="protein sequence ID" value="MET1491405.1"/>
    <property type="molecule type" value="Genomic_DNA"/>
</dbReference>
<protein>
    <submittedName>
        <fullName evidence="3">Uncharacterized protein</fullName>
    </submittedName>
</protein>
<sequence>MPETGTDALTRRLAGREFLLVPRSRSGLWLALCVTLLAVAGYAAAYATGHAPGRQPDGTQDQSKQEVVRLTGLNQQLSRELEELKMLQAHDKAALAALQKDYAEQVEALRQANRNLAFYRKNAPGSPSGGQ</sequence>
<proteinExistence type="predicted"/>